<reference evidence="1" key="1">
    <citation type="submission" date="2022-01" db="EMBL/GenBank/DDBJ databases">
        <authorList>
            <person name="Karlyshev A.V."/>
            <person name="Jaspars M."/>
        </authorList>
    </citation>
    <scope>NUCLEOTIDE SEQUENCE</scope>
    <source>
        <strain evidence="1">AGSA3-2</strain>
    </source>
</reference>
<protein>
    <recommendedName>
        <fullName evidence="3">SCP-2 sterol transfer family protein</fullName>
    </recommendedName>
</protein>
<evidence type="ECO:0008006" key="3">
    <source>
        <dbReference type="Google" id="ProtNLM"/>
    </source>
</evidence>
<dbReference type="EMBL" id="JAJVKT010000002">
    <property type="protein sequence ID" value="MCE7507521.1"/>
    <property type="molecule type" value="Genomic_DNA"/>
</dbReference>
<gene>
    <name evidence="1" type="ORF">LZG35_02645</name>
</gene>
<dbReference type="Gene3D" id="3.30.1050.10">
    <property type="entry name" value="SCP2 sterol-binding domain"/>
    <property type="match status" value="1"/>
</dbReference>
<name>A0A9Q3W1F7_9GAMM</name>
<evidence type="ECO:0000313" key="2">
    <source>
        <dbReference type="Proteomes" id="UP001107961"/>
    </source>
</evidence>
<evidence type="ECO:0000313" key="1">
    <source>
        <dbReference type="EMBL" id="MCE7507521.1"/>
    </source>
</evidence>
<dbReference type="GeneID" id="94688831"/>
<keyword evidence="2" id="KW-1185">Reference proteome</keyword>
<dbReference type="Proteomes" id="UP001107961">
    <property type="component" value="Unassembled WGS sequence"/>
</dbReference>
<proteinExistence type="predicted"/>
<sequence length="126" mass="14903">MKFRFILMLLGWRLRWLGRHNEGFRQQLEHRDVLMQWRTFDGRVARWYHFTPQGVKHGAGLHGAPTITLNFRDADYAFRTLRASGKNQMAFMEGMQAGDIKVEGDPGQLMWFMTLMKFIMPGKKKR</sequence>
<dbReference type="InterPro" id="IPR036527">
    <property type="entry name" value="SCP2_sterol-bd_dom_sf"/>
</dbReference>
<accession>A0A9Q3W1F7</accession>
<organism evidence="1 2">
    <name type="scientific">Alloalcanivorax xenomutans</name>
    <dbReference type="NCBI Taxonomy" id="1094342"/>
    <lineage>
        <taxon>Bacteria</taxon>
        <taxon>Pseudomonadati</taxon>
        <taxon>Pseudomonadota</taxon>
        <taxon>Gammaproteobacteria</taxon>
        <taxon>Oceanospirillales</taxon>
        <taxon>Alcanivoracaceae</taxon>
        <taxon>Alloalcanivorax</taxon>
    </lineage>
</organism>
<comment type="caution">
    <text evidence="1">The sequence shown here is derived from an EMBL/GenBank/DDBJ whole genome shotgun (WGS) entry which is preliminary data.</text>
</comment>
<dbReference type="RefSeq" id="WP_014996658.1">
    <property type="nucleotide sequence ID" value="NZ_CBDDTQ010000003.1"/>
</dbReference>
<dbReference type="KEGG" id="axe:P40_21170"/>
<dbReference type="AlphaFoldDB" id="A0A9Q3W1F7"/>
<dbReference type="SUPFAM" id="SSF55718">
    <property type="entry name" value="SCP-like"/>
    <property type="match status" value="1"/>
</dbReference>